<keyword evidence="2" id="KW-0805">Transcription regulation</keyword>
<accession>A0A916T489</accession>
<evidence type="ECO:0000256" key="4">
    <source>
        <dbReference type="ARBA" id="ARBA00023125"/>
    </source>
</evidence>
<organism evidence="9 10">
    <name type="scientific">Gordonia jinhuaensis</name>
    <dbReference type="NCBI Taxonomy" id="1517702"/>
    <lineage>
        <taxon>Bacteria</taxon>
        <taxon>Bacillati</taxon>
        <taxon>Actinomycetota</taxon>
        <taxon>Actinomycetes</taxon>
        <taxon>Mycobacteriales</taxon>
        <taxon>Gordoniaceae</taxon>
        <taxon>Gordonia</taxon>
    </lineage>
</organism>
<dbReference type="InterPro" id="IPR036388">
    <property type="entry name" value="WH-like_DNA-bd_sf"/>
</dbReference>
<evidence type="ECO:0000256" key="1">
    <source>
        <dbReference type="ARBA" id="ARBA00010641"/>
    </source>
</evidence>
<proteinExistence type="inferred from homology"/>
<evidence type="ECO:0000256" key="3">
    <source>
        <dbReference type="ARBA" id="ARBA00023082"/>
    </source>
</evidence>
<keyword evidence="10" id="KW-1185">Reference proteome</keyword>
<feature type="compositionally biased region" description="Basic and acidic residues" evidence="6">
    <location>
        <begin position="199"/>
        <end position="214"/>
    </location>
</feature>
<comment type="caution">
    <text evidence="9">The sequence shown here is derived from an EMBL/GenBank/DDBJ whole genome shotgun (WGS) entry which is preliminary data.</text>
</comment>
<dbReference type="EMBL" id="BMGC01000011">
    <property type="protein sequence ID" value="GGB31501.1"/>
    <property type="molecule type" value="Genomic_DNA"/>
</dbReference>
<feature type="region of interest" description="Disordered" evidence="6">
    <location>
        <begin position="173"/>
        <end position="214"/>
    </location>
</feature>
<dbReference type="InterPro" id="IPR014284">
    <property type="entry name" value="RNA_pol_sigma-70_dom"/>
</dbReference>
<name>A0A916T489_9ACTN</name>
<dbReference type="InterPro" id="IPR039425">
    <property type="entry name" value="RNA_pol_sigma-70-like"/>
</dbReference>
<comment type="similarity">
    <text evidence="1">Belongs to the sigma-70 factor family. ECF subfamily.</text>
</comment>
<evidence type="ECO:0000259" key="7">
    <source>
        <dbReference type="Pfam" id="PF04542"/>
    </source>
</evidence>
<dbReference type="InterPro" id="IPR013324">
    <property type="entry name" value="RNA_pol_sigma_r3/r4-like"/>
</dbReference>
<keyword evidence="3" id="KW-0731">Sigma factor</keyword>
<evidence type="ECO:0000256" key="2">
    <source>
        <dbReference type="ARBA" id="ARBA00023015"/>
    </source>
</evidence>
<reference evidence="9" key="2">
    <citation type="submission" date="2020-09" db="EMBL/GenBank/DDBJ databases">
        <authorList>
            <person name="Sun Q."/>
            <person name="Zhou Y."/>
        </authorList>
    </citation>
    <scope>NUCLEOTIDE SEQUENCE</scope>
    <source>
        <strain evidence="9">CGMCC 1.12827</strain>
    </source>
</reference>
<reference evidence="9" key="1">
    <citation type="journal article" date="2014" name="Int. J. Syst. Evol. Microbiol.">
        <title>Complete genome sequence of Corynebacterium casei LMG S-19264T (=DSM 44701T), isolated from a smear-ripened cheese.</title>
        <authorList>
            <consortium name="US DOE Joint Genome Institute (JGI-PGF)"/>
            <person name="Walter F."/>
            <person name="Albersmeier A."/>
            <person name="Kalinowski J."/>
            <person name="Ruckert C."/>
        </authorList>
    </citation>
    <scope>NUCLEOTIDE SEQUENCE</scope>
    <source>
        <strain evidence="9">CGMCC 1.12827</strain>
    </source>
</reference>
<dbReference type="NCBIfam" id="TIGR02937">
    <property type="entry name" value="sigma70-ECF"/>
    <property type="match status" value="1"/>
</dbReference>
<gene>
    <name evidence="9" type="ORF">GCM10011489_19610</name>
</gene>
<dbReference type="InterPro" id="IPR007627">
    <property type="entry name" value="RNA_pol_sigma70_r2"/>
</dbReference>
<feature type="domain" description="RNA polymerase sigma-70 region 2" evidence="7">
    <location>
        <begin position="21"/>
        <end position="87"/>
    </location>
</feature>
<dbReference type="GO" id="GO:0016987">
    <property type="term" value="F:sigma factor activity"/>
    <property type="evidence" value="ECO:0007669"/>
    <property type="project" value="UniProtKB-KW"/>
</dbReference>
<dbReference type="Pfam" id="PF04542">
    <property type="entry name" value="Sigma70_r2"/>
    <property type="match status" value="1"/>
</dbReference>
<dbReference type="PANTHER" id="PTHR43133:SF50">
    <property type="entry name" value="ECF RNA POLYMERASE SIGMA FACTOR SIGM"/>
    <property type="match status" value="1"/>
</dbReference>
<feature type="domain" description="RNA polymerase sigma factor 70 region 4 type 2" evidence="8">
    <location>
        <begin position="122"/>
        <end position="169"/>
    </location>
</feature>
<dbReference type="GO" id="GO:0003677">
    <property type="term" value="F:DNA binding"/>
    <property type="evidence" value="ECO:0007669"/>
    <property type="project" value="UniProtKB-KW"/>
</dbReference>
<dbReference type="SUPFAM" id="SSF88946">
    <property type="entry name" value="Sigma2 domain of RNA polymerase sigma factors"/>
    <property type="match status" value="1"/>
</dbReference>
<evidence type="ECO:0000313" key="9">
    <source>
        <dbReference type="EMBL" id="GGB31501.1"/>
    </source>
</evidence>
<dbReference type="NCBIfam" id="NF007225">
    <property type="entry name" value="PRK09643.1"/>
    <property type="match status" value="1"/>
</dbReference>
<dbReference type="PANTHER" id="PTHR43133">
    <property type="entry name" value="RNA POLYMERASE ECF-TYPE SIGMA FACTO"/>
    <property type="match status" value="1"/>
</dbReference>
<dbReference type="Gene3D" id="1.10.1740.10">
    <property type="match status" value="1"/>
</dbReference>
<protein>
    <submittedName>
        <fullName evidence="9">Alternative RNA polymerase sigma factor SigM</fullName>
    </submittedName>
</protein>
<dbReference type="AlphaFoldDB" id="A0A916T489"/>
<dbReference type="SUPFAM" id="SSF88659">
    <property type="entry name" value="Sigma3 and sigma4 domains of RNA polymerase sigma factors"/>
    <property type="match status" value="1"/>
</dbReference>
<evidence type="ECO:0000256" key="5">
    <source>
        <dbReference type="ARBA" id="ARBA00023163"/>
    </source>
</evidence>
<dbReference type="Gene3D" id="1.10.10.10">
    <property type="entry name" value="Winged helix-like DNA-binding domain superfamily/Winged helix DNA-binding domain"/>
    <property type="match status" value="1"/>
</dbReference>
<keyword evidence="4" id="KW-0238">DNA-binding</keyword>
<evidence type="ECO:0000313" key="10">
    <source>
        <dbReference type="Proteomes" id="UP000621454"/>
    </source>
</evidence>
<dbReference type="InterPro" id="IPR013325">
    <property type="entry name" value="RNA_pol_sigma_r2"/>
</dbReference>
<evidence type="ECO:0000256" key="6">
    <source>
        <dbReference type="SAM" id="MobiDB-lite"/>
    </source>
</evidence>
<dbReference type="CDD" id="cd06171">
    <property type="entry name" value="Sigma70_r4"/>
    <property type="match status" value="1"/>
</dbReference>
<dbReference type="Proteomes" id="UP000621454">
    <property type="component" value="Unassembled WGS sequence"/>
</dbReference>
<evidence type="ECO:0000259" key="8">
    <source>
        <dbReference type="Pfam" id="PF08281"/>
    </source>
</evidence>
<dbReference type="GO" id="GO:0006352">
    <property type="term" value="P:DNA-templated transcription initiation"/>
    <property type="evidence" value="ECO:0007669"/>
    <property type="project" value="InterPro"/>
</dbReference>
<dbReference type="InterPro" id="IPR013249">
    <property type="entry name" value="RNA_pol_sigma70_r4_t2"/>
</dbReference>
<sequence>MTDAELLDVHVAGDHRAFGVLFTRHRDHLWCAARRYSVSPDDAEDALQEGMIKAFVTARAFRKDCAVRSWLHRIVANCALDILRRKRSQRQLVTSVADELTATAAPLDPMATLDLAMSMTGILDCLSPELRAAVVAVDIDGMSVAEAAELLGVPTGTIKSRCARGRTKLALAAGHLRPRHSGDAVPGTPGERSTGSRTTDPHSTDTRNPDSRSA</sequence>
<dbReference type="Pfam" id="PF08281">
    <property type="entry name" value="Sigma70_r4_2"/>
    <property type="match status" value="1"/>
</dbReference>
<keyword evidence="5" id="KW-0804">Transcription</keyword>